<evidence type="ECO:0000256" key="1">
    <source>
        <dbReference type="SAM" id="MobiDB-lite"/>
    </source>
</evidence>
<keyword evidence="2" id="KW-0472">Membrane</keyword>
<dbReference type="KEGG" id="hale:G3A49_14295"/>
<organism evidence="4 5">
    <name type="scientific">Haloferax volcanii</name>
    <name type="common">Halobacterium volcanii</name>
    <dbReference type="NCBI Taxonomy" id="2246"/>
    <lineage>
        <taxon>Archaea</taxon>
        <taxon>Methanobacteriati</taxon>
        <taxon>Methanobacteriota</taxon>
        <taxon>Stenosarchaea group</taxon>
        <taxon>Halobacteria</taxon>
        <taxon>Halobacteriales</taxon>
        <taxon>Haloferacaceae</taxon>
        <taxon>Haloferax</taxon>
    </lineage>
</organism>
<dbReference type="InterPro" id="IPR058288">
    <property type="entry name" value="DUF7982"/>
</dbReference>
<feature type="compositionally biased region" description="Acidic residues" evidence="1">
    <location>
        <begin position="309"/>
        <end position="319"/>
    </location>
</feature>
<keyword evidence="2" id="KW-1133">Transmembrane helix</keyword>
<dbReference type="Proteomes" id="UP000465667">
    <property type="component" value="Chromosome"/>
</dbReference>
<keyword evidence="2" id="KW-0812">Transmembrane</keyword>
<evidence type="ECO:0000313" key="4">
    <source>
        <dbReference type="EMBL" id="QIB79216.1"/>
    </source>
</evidence>
<feature type="compositionally biased region" description="Basic and acidic residues" evidence="1">
    <location>
        <begin position="1"/>
        <end position="11"/>
    </location>
</feature>
<feature type="domain" description="DUF7982" evidence="3">
    <location>
        <begin position="46"/>
        <end position="306"/>
    </location>
</feature>
<reference evidence="4 5" key="1">
    <citation type="submission" date="2020-02" db="EMBL/GenBank/DDBJ databases">
        <title>Whole genome sequence of Haloferax alexandrinus pws1.</title>
        <authorList>
            <person name="Verma D.K."/>
            <person name="Gopal K."/>
            <person name="Prasad E.S."/>
        </authorList>
    </citation>
    <scope>NUCLEOTIDE SEQUENCE [LARGE SCALE GENOMIC DNA]</scope>
    <source>
        <strain evidence="5">wsp1</strain>
    </source>
</reference>
<feature type="transmembrane region" description="Helical" evidence="2">
    <location>
        <begin position="99"/>
        <end position="117"/>
    </location>
</feature>
<accession>A0A6C0UUJ8</accession>
<protein>
    <recommendedName>
        <fullName evidence="3">DUF7982 domain-containing protein</fullName>
    </recommendedName>
</protein>
<feature type="region of interest" description="Disordered" evidence="1">
    <location>
        <begin position="1"/>
        <end position="49"/>
    </location>
</feature>
<name>A0A6C0UUJ8_HALVO</name>
<proteinExistence type="predicted"/>
<feature type="transmembrane region" description="Helical" evidence="2">
    <location>
        <begin position="76"/>
        <end position="93"/>
    </location>
</feature>
<gene>
    <name evidence="4" type="ORF">G3A49_14295</name>
</gene>
<feature type="compositionally biased region" description="Basic and acidic residues" evidence="1">
    <location>
        <begin position="26"/>
        <end position="37"/>
    </location>
</feature>
<dbReference type="EMBL" id="CP048738">
    <property type="protein sequence ID" value="QIB79216.1"/>
    <property type="molecule type" value="Genomic_DNA"/>
</dbReference>
<dbReference type="Pfam" id="PF25939">
    <property type="entry name" value="DUF7982"/>
    <property type="match status" value="1"/>
</dbReference>
<feature type="region of interest" description="Disordered" evidence="1">
    <location>
        <begin position="308"/>
        <end position="349"/>
    </location>
</feature>
<evidence type="ECO:0000313" key="5">
    <source>
        <dbReference type="Proteomes" id="UP000465667"/>
    </source>
</evidence>
<sequence length="349" mass="36691">MSADDPDRLDEGLANGETHAVVSAATERDGDAGRTDTGDPGDPDADRAELAGLRRENVRLRQRYEALREGQYRRTAVALAALGVAGLLGGALFPPVRETLVVLGAIGLFAAAVTRYLSPERFIPVGVGASVFGAHAGNHAAVVDELGLQDATVYVPDADRDSVRLFVPEHRAYALPDAEALRDTFVVTDDELARGVAFDPSGGGLFDEFERSLDGPLGDDPETLARQATDALVELFELAGAATAETDAADGRLTVRVEDCRFAAAETFDTPVASFVAVVVARGLDAPVVTEVAAGEEMDFAVTCRWEVEDGDGDGDADGNESSVDSGAETAREVEIPVTGETEAETDER</sequence>
<dbReference type="GeneID" id="44084602"/>
<evidence type="ECO:0000259" key="3">
    <source>
        <dbReference type="Pfam" id="PF25939"/>
    </source>
</evidence>
<evidence type="ECO:0000256" key="2">
    <source>
        <dbReference type="SAM" id="Phobius"/>
    </source>
</evidence>
<dbReference type="AlphaFoldDB" id="A0A6C0UUJ8"/>
<dbReference type="RefSeq" id="WP_163489422.1">
    <property type="nucleotide sequence ID" value="NZ_CP048738.1"/>
</dbReference>